<protein>
    <recommendedName>
        <fullName evidence="3">Transposase DDE domain protein</fullName>
    </recommendedName>
</protein>
<dbReference type="Proteomes" id="UP000012149">
    <property type="component" value="Unassembled WGS sequence"/>
</dbReference>
<gene>
    <name evidence="1" type="ORF">LEP1GSC161_0849</name>
</gene>
<organism evidence="1 2">
    <name type="scientific">Leptospira santarosai str. CBC1416</name>
    <dbReference type="NCBI Taxonomy" id="1193059"/>
    <lineage>
        <taxon>Bacteria</taxon>
        <taxon>Pseudomonadati</taxon>
        <taxon>Spirochaetota</taxon>
        <taxon>Spirochaetia</taxon>
        <taxon>Leptospirales</taxon>
        <taxon>Leptospiraceae</taxon>
        <taxon>Leptospira</taxon>
    </lineage>
</organism>
<comment type="caution">
    <text evidence="1">The sequence shown here is derived from an EMBL/GenBank/DDBJ whole genome shotgun (WGS) entry which is preliminary data.</text>
</comment>
<dbReference type="AlphaFoldDB" id="M6VVT7"/>
<evidence type="ECO:0000313" key="2">
    <source>
        <dbReference type="Proteomes" id="UP000012149"/>
    </source>
</evidence>
<evidence type="ECO:0008006" key="3">
    <source>
        <dbReference type="Google" id="ProtNLM"/>
    </source>
</evidence>
<name>M6VVT7_9LEPT</name>
<evidence type="ECO:0000313" key="1">
    <source>
        <dbReference type="EMBL" id="EMO59261.1"/>
    </source>
</evidence>
<proteinExistence type="predicted"/>
<accession>M6VVT7</accession>
<dbReference type="EMBL" id="AKWE02000040">
    <property type="protein sequence ID" value="EMO59261.1"/>
    <property type="molecule type" value="Genomic_DNA"/>
</dbReference>
<sequence length="55" mass="6467">MGTPTLQTIERMRINRRFAIEPVISHLKHDHNMIRNFLKGKESDRINAILLIPTE</sequence>
<reference evidence="1 2" key="1">
    <citation type="submission" date="2013-01" db="EMBL/GenBank/DDBJ databases">
        <authorList>
            <person name="Harkins D.M."/>
            <person name="Durkin A.S."/>
            <person name="Brinkac L.M."/>
            <person name="Haft D.H."/>
            <person name="Selengut J.D."/>
            <person name="Sanka R."/>
            <person name="DePew J."/>
            <person name="Purushe J."/>
            <person name="Matthias M.A."/>
            <person name="Vinetz J.M."/>
            <person name="Sutton G.G."/>
            <person name="Nierman W.C."/>
            <person name="Fouts D.E."/>
        </authorList>
    </citation>
    <scope>NUCLEOTIDE SEQUENCE [LARGE SCALE GENOMIC DNA]</scope>
    <source>
        <strain evidence="1 2">CBC1416</strain>
    </source>
</reference>